<evidence type="ECO:0000259" key="6">
    <source>
        <dbReference type="PROSITE" id="PS50994"/>
    </source>
</evidence>
<dbReference type="OrthoDB" id="3193769at2"/>
<dbReference type="KEGG" id="lpil:LIP_2899"/>
<dbReference type="Pfam" id="PF22483">
    <property type="entry name" value="Mu-transpos_C_2"/>
    <property type="match status" value="1"/>
</dbReference>
<keyword evidence="4" id="KW-0233">DNA recombination</keyword>
<sequence>MVQQEYIRFLYFQEHRSIREISRMTGHHRKTIRRYLQAPHEKREGPIEPTYPVLGPYRETIDRWLEGDRQVHPKQRHTARRIYQRLRDEHQYKGGESTVREYVRKRKRLMDPQEVYLPLAFSRAESMQVDWGMVTVKVQGEACQVWMFCARLSYSTDIFVRLYPHSRMEAFLDGLRRAFEHFDGVPAEVLFDNLRTAVKAFVGMSGREETEAFLAFRTYYVFRARFCNPRKGNEKGLVEKLVGYARRNFLVPIPEALSAEPEGLEALNASLLEACVANRRRTRAGESRTVGELYQEEGAELVALPEHPYDCAFRRPARVDSSSRVRFETNAYSVPWPYAQRKVELKAYVDRIAVVADGRVIAEHPRSYGRNGQFLKLDHYLEVLRRKPGALRHFRGWRENDLPGRYELLLKTMLGQGRKAKEFIDVLILRRDHESPETVDQAVETVLQRHCAHYEAIRQLVFPGMTDEPAPSLVSVPDGLRAHRVQPSDPSVYRQLAGVGV</sequence>
<evidence type="ECO:0000259" key="5">
    <source>
        <dbReference type="PROSITE" id="PS50531"/>
    </source>
</evidence>
<keyword evidence="8" id="KW-1185">Reference proteome</keyword>
<dbReference type="PANTHER" id="PTHR35004:SF7">
    <property type="entry name" value="INTEGRASE PROTEIN"/>
    <property type="match status" value="1"/>
</dbReference>
<dbReference type="GO" id="GO:0003677">
    <property type="term" value="F:DNA binding"/>
    <property type="evidence" value="ECO:0007669"/>
    <property type="project" value="UniProtKB-KW"/>
</dbReference>
<comment type="similarity">
    <text evidence="1">Belongs to the transposase IS21/IS408/IS1162 family.</text>
</comment>
<evidence type="ECO:0000256" key="3">
    <source>
        <dbReference type="ARBA" id="ARBA00023125"/>
    </source>
</evidence>
<name>A0A0K2SNM1_LIMPI</name>
<feature type="domain" description="HTH IS21-type" evidence="5">
    <location>
        <begin position="3"/>
        <end position="65"/>
    </location>
</feature>
<dbReference type="Proteomes" id="UP000065807">
    <property type="component" value="Chromosome"/>
</dbReference>
<accession>A0A0K2SNM1</accession>
<evidence type="ECO:0000256" key="1">
    <source>
        <dbReference type="ARBA" id="ARBA00009277"/>
    </source>
</evidence>
<evidence type="ECO:0000256" key="4">
    <source>
        <dbReference type="ARBA" id="ARBA00023172"/>
    </source>
</evidence>
<dbReference type="InterPro" id="IPR017894">
    <property type="entry name" value="HTH_IS21_transposase_type"/>
</dbReference>
<reference evidence="8" key="2">
    <citation type="journal article" date="2016" name="Int. J. Syst. Evol. Microbiol.">
        <title>Complete genome sequence and cell structure of Limnochorda pilosa, a Gram-negative spore-former within the phylum Firmicutes.</title>
        <authorList>
            <person name="Watanabe M."/>
            <person name="Kojima H."/>
            <person name="Fukui M."/>
        </authorList>
    </citation>
    <scope>NUCLEOTIDE SEQUENCE [LARGE SCALE GENOMIC DNA]</scope>
    <source>
        <strain evidence="8">HC45</strain>
    </source>
</reference>
<keyword evidence="3" id="KW-0238">DNA-binding</keyword>
<dbReference type="InterPro" id="IPR054353">
    <property type="entry name" value="IstA-like_C"/>
</dbReference>
<organism evidence="7 8">
    <name type="scientific">Limnochorda pilosa</name>
    <dbReference type="NCBI Taxonomy" id="1555112"/>
    <lineage>
        <taxon>Bacteria</taxon>
        <taxon>Bacillati</taxon>
        <taxon>Bacillota</taxon>
        <taxon>Limnochordia</taxon>
        <taxon>Limnochordales</taxon>
        <taxon>Limnochordaceae</taxon>
        <taxon>Limnochorda</taxon>
    </lineage>
</organism>
<dbReference type="NCBIfam" id="NF033546">
    <property type="entry name" value="transpos_IS21"/>
    <property type="match status" value="1"/>
</dbReference>
<dbReference type="STRING" id="1555112.LIP_2899"/>
<evidence type="ECO:0000313" key="8">
    <source>
        <dbReference type="Proteomes" id="UP000065807"/>
    </source>
</evidence>
<keyword evidence="2" id="KW-0815">Transposition</keyword>
<feature type="domain" description="Integrase catalytic" evidence="6">
    <location>
        <begin position="114"/>
        <end position="298"/>
    </location>
</feature>
<dbReference type="InterPro" id="IPR001584">
    <property type="entry name" value="Integrase_cat-core"/>
</dbReference>
<proteinExistence type="inferred from homology"/>
<evidence type="ECO:0000313" key="7">
    <source>
        <dbReference type="EMBL" id="BAS28728.1"/>
    </source>
</evidence>
<gene>
    <name evidence="7" type="ORF">LIP_2899</name>
</gene>
<dbReference type="PROSITE" id="PS50531">
    <property type="entry name" value="HTH_IS21"/>
    <property type="match status" value="1"/>
</dbReference>
<dbReference type="RefSeq" id="WP_068139502.1">
    <property type="nucleotide sequence ID" value="NZ_AP014924.1"/>
</dbReference>
<dbReference type="PROSITE" id="PS50994">
    <property type="entry name" value="INTEGRASE"/>
    <property type="match status" value="1"/>
</dbReference>
<dbReference type="GO" id="GO:0015074">
    <property type="term" value="P:DNA integration"/>
    <property type="evidence" value="ECO:0007669"/>
    <property type="project" value="InterPro"/>
</dbReference>
<dbReference type="AlphaFoldDB" id="A0A0K2SNM1"/>
<protein>
    <submittedName>
        <fullName evidence="7">Integrase catalytic subunit</fullName>
    </submittedName>
</protein>
<reference evidence="8" key="1">
    <citation type="submission" date="2015-07" db="EMBL/GenBank/DDBJ databases">
        <title>Complete genome sequence and phylogenetic analysis of Limnochorda pilosa.</title>
        <authorList>
            <person name="Watanabe M."/>
            <person name="Kojima H."/>
            <person name="Fukui M."/>
        </authorList>
    </citation>
    <scope>NUCLEOTIDE SEQUENCE [LARGE SCALE GENOMIC DNA]</scope>
    <source>
        <strain evidence="8">HC45</strain>
    </source>
</reference>
<dbReference type="GO" id="GO:0032196">
    <property type="term" value="P:transposition"/>
    <property type="evidence" value="ECO:0007669"/>
    <property type="project" value="UniProtKB-KW"/>
</dbReference>
<dbReference type="GO" id="GO:0006310">
    <property type="term" value="P:DNA recombination"/>
    <property type="evidence" value="ECO:0007669"/>
    <property type="project" value="UniProtKB-KW"/>
</dbReference>
<dbReference type="EMBL" id="AP014924">
    <property type="protein sequence ID" value="BAS28728.1"/>
    <property type="molecule type" value="Genomic_DNA"/>
</dbReference>
<evidence type="ECO:0000256" key="2">
    <source>
        <dbReference type="ARBA" id="ARBA00022578"/>
    </source>
</evidence>
<dbReference type="PANTHER" id="PTHR35004">
    <property type="entry name" value="TRANSPOSASE RV3428C-RELATED"/>
    <property type="match status" value="1"/>
</dbReference>